<protein>
    <submittedName>
        <fullName evidence="1">Uncharacterized protein</fullName>
    </submittedName>
</protein>
<organism evidence="1 2">
    <name type="scientific">Hymenobacter chitinivorans DSM 11115</name>
    <dbReference type="NCBI Taxonomy" id="1121954"/>
    <lineage>
        <taxon>Bacteria</taxon>
        <taxon>Pseudomonadati</taxon>
        <taxon>Bacteroidota</taxon>
        <taxon>Cytophagia</taxon>
        <taxon>Cytophagales</taxon>
        <taxon>Hymenobacteraceae</taxon>
        <taxon>Hymenobacter</taxon>
    </lineage>
</organism>
<reference evidence="1 2" key="1">
    <citation type="submission" date="2017-11" db="EMBL/GenBank/DDBJ databases">
        <title>Genomic Encyclopedia of Archaeal and Bacterial Type Strains, Phase II (KMG-II): From Individual Species to Whole Genera.</title>
        <authorList>
            <person name="Goeker M."/>
        </authorList>
    </citation>
    <scope>NUCLEOTIDE SEQUENCE [LARGE SCALE GENOMIC DNA]</scope>
    <source>
        <strain evidence="1 2">DSM 11115</strain>
    </source>
</reference>
<accession>A0A2M9BMR8</accession>
<comment type="caution">
    <text evidence="1">The sequence shown here is derived from an EMBL/GenBank/DDBJ whole genome shotgun (WGS) entry which is preliminary data.</text>
</comment>
<proteinExistence type="predicted"/>
<gene>
    <name evidence="1" type="ORF">CLV45_0657</name>
</gene>
<evidence type="ECO:0000313" key="2">
    <source>
        <dbReference type="Proteomes" id="UP000228535"/>
    </source>
</evidence>
<sequence length="192" mass="21342">MQKLFPVLLTVACALFLLWAKLGTLPKDPKRAQSGHALNIDWQDTLIISAQGNECGEFGGNREVIRIYLDTRKAQQEGLGYDKTNQVPRVAAWWRDTLCPKHRPGARLFLAATTILSTDEEAVVLLICKSLCPIAWQAANLSFMGTLTSFDFRLDREASLTLSYLTQGINGTSLSHCEGACSVLLPWRTKEM</sequence>
<dbReference type="EMBL" id="PGFA01000001">
    <property type="protein sequence ID" value="PJJ59241.1"/>
    <property type="molecule type" value="Genomic_DNA"/>
</dbReference>
<dbReference type="AlphaFoldDB" id="A0A2M9BMR8"/>
<name>A0A2M9BMR8_9BACT</name>
<evidence type="ECO:0000313" key="1">
    <source>
        <dbReference type="EMBL" id="PJJ59241.1"/>
    </source>
</evidence>
<dbReference type="OrthoDB" id="881550at2"/>
<keyword evidence="2" id="KW-1185">Reference proteome</keyword>
<dbReference type="Proteomes" id="UP000228535">
    <property type="component" value="Unassembled WGS sequence"/>
</dbReference>
<dbReference type="RefSeq" id="WP_100334966.1">
    <property type="nucleotide sequence ID" value="NZ_PGFA01000001.1"/>
</dbReference>